<evidence type="ECO:0000256" key="2">
    <source>
        <dbReference type="ARBA" id="ARBA00022737"/>
    </source>
</evidence>
<dbReference type="GO" id="GO:0030036">
    <property type="term" value="P:actin cytoskeleton organization"/>
    <property type="evidence" value="ECO:0007669"/>
    <property type="project" value="InterPro"/>
</dbReference>
<feature type="region of interest" description="Disordered" evidence="4">
    <location>
        <begin position="298"/>
        <end position="320"/>
    </location>
</feature>
<dbReference type="Pfam" id="PF00630">
    <property type="entry name" value="Filamin"/>
    <property type="match status" value="4"/>
</dbReference>
<dbReference type="Pfam" id="PF00307">
    <property type="entry name" value="CH"/>
    <property type="match status" value="2"/>
</dbReference>
<dbReference type="InterPro" id="IPR014756">
    <property type="entry name" value="Ig_E-set"/>
</dbReference>
<organism evidence="6 7">
    <name type="scientific">Ridgeia piscesae</name>
    <name type="common">Tubeworm</name>
    <dbReference type="NCBI Taxonomy" id="27915"/>
    <lineage>
        <taxon>Eukaryota</taxon>
        <taxon>Metazoa</taxon>
        <taxon>Spiralia</taxon>
        <taxon>Lophotrochozoa</taxon>
        <taxon>Annelida</taxon>
        <taxon>Polychaeta</taxon>
        <taxon>Sedentaria</taxon>
        <taxon>Canalipalpata</taxon>
        <taxon>Sabellida</taxon>
        <taxon>Siboglinidae</taxon>
        <taxon>Ridgeia</taxon>
    </lineage>
</organism>
<dbReference type="InterPro" id="IPR001298">
    <property type="entry name" value="Filamin/ABP280_rpt"/>
</dbReference>
<gene>
    <name evidence="6" type="ORF">NP493_78g00027</name>
</gene>
<dbReference type="PROSITE" id="PS50194">
    <property type="entry name" value="FILAMIN_REPEAT"/>
    <property type="match status" value="4"/>
</dbReference>
<dbReference type="InterPro" id="IPR036872">
    <property type="entry name" value="CH_dom_sf"/>
</dbReference>
<dbReference type="EMBL" id="JAODUO010000078">
    <property type="protein sequence ID" value="KAK2190476.1"/>
    <property type="molecule type" value="Genomic_DNA"/>
</dbReference>
<dbReference type="SUPFAM" id="SSF81296">
    <property type="entry name" value="E set domains"/>
    <property type="match status" value="4"/>
</dbReference>
<keyword evidence="2" id="KW-0677">Repeat</keyword>
<dbReference type="PROSITE" id="PS50021">
    <property type="entry name" value="CH"/>
    <property type="match status" value="1"/>
</dbReference>
<evidence type="ECO:0000313" key="6">
    <source>
        <dbReference type="EMBL" id="KAK2190476.1"/>
    </source>
</evidence>
<feature type="repeat" description="Filamin" evidence="3">
    <location>
        <begin position="548"/>
        <end position="631"/>
    </location>
</feature>
<dbReference type="Proteomes" id="UP001209878">
    <property type="component" value="Unassembled WGS sequence"/>
</dbReference>
<feature type="region of interest" description="Disordered" evidence="4">
    <location>
        <begin position="223"/>
        <end position="276"/>
    </location>
</feature>
<dbReference type="InterPro" id="IPR013783">
    <property type="entry name" value="Ig-like_fold"/>
</dbReference>
<name>A0AAD9P9L6_RIDPI</name>
<dbReference type="PANTHER" id="PTHR38537">
    <property type="entry name" value="JITTERBUG, ISOFORM N"/>
    <property type="match status" value="1"/>
</dbReference>
<dbReference type="SMART" id="SM00557">
    <property type="entry name" value="IG_FLMN"/>
    <property type="match status" value="4"/>
</dbReference>
<dbReference type="PANTHER" id="PTHR38537:SF16">
    <property type="entry name" value="CALPONIN-HOMOLOGY (CH) DOMAIN-CONTAINING PROTEIN"/>
    <property type="match status" value="1"/>
</dbReference>
<feature type="compositionally biased region" description="Pro residues" evidence="4">
    <location>
        <begin position="226"/>
        <end position="246"/>
    </location>
</feature>
<evidence type="ECO:0000256" key="4">
    <source>
        <dbReference type="SAM" id="MobiDB-lite"/>
    </source>
</evidence>
<dbReference type="Gene3D" id="2.60.40.10">
    <property type="entry name" value="Immunoglobulins"/>
    <property type="match status" value="4"/>
</dbReference>
<sequence>MIWILIRHFQIGSQSKLPPKTLMLSWIKAVLHPHMDVSNFSRDWNDGVALCGIIEYCEPGTYPDWFNKNTSDPEANCKDAMETAERLFGIPLVVSPKDFASENLDELSGMTYLSYFMAENAPGYNATLNWVRRQIDPMSVDNFDKDWNDGRVLSALVQSLNAPIPGWPDIDTSNGVATCQTAMDVSQHNLEVMPVIDAKDMVNPDVDHIGVMAYAAWHRTGKSLAPAPPPTPPPPPAPPTPPPLTPEPVAYVIPVPSPTPTPPRSPTPSPEPEPAMPVVTVDVVDTWRVGTTTTITVDTSEEGSGEVTATAESPSGAKEDLDVSKVDDNTHHVSFTPSEKGQWSVVVMYDGVMVDEQPRQVNVFDVSRAAIIKSTSNTMVLNREYAFDVDLLDVGLDKLDVQVVHNDDTVDSYISDNGVDRHTVTFVADKGGVYTVTVYCGGVEVPGSPFDITVQEYSDALASGSGLFTAVTFKKAAFEVDFSCDIGKKLEVVILPPNGNELSTHVVNKGPGVVQVEYTPQEEGTHTITLTYDGLPLRTSPYNILVRESKVYLRNIEPLAYVGQKSIFQIDASEMSKGTIEIDSNLPVQHYDKIGDNIFEVTILPKKSGQHDLTIRYNNQIVEGCPYEIDVKINGEE</sequence>
<accession>A0AAD9P9L6</accession>
<evidence type="ECO:0000313" key="7">
    <source>
        <dbReference type="Proteomes" id="UP001209878"/>
    </source>
</evidence>
<comment type="similarity">
    <text evidence="1">Belongs to the filamin family.</text>
</comment>
<dbReference type="Gene3D" id="1.10.418.10">
    <property type="entry name" value="Calponin-like domain"/>
    <property type="match status" value="2"/>
</dbReference>
<dbReference type="InterPro" id="IPR017868">
    <property type="entry name" value="Filamin/ABP280_repeat-like"/>
</dbReference>
<comment type="caution">
    <text evidence="6">The sequence shown here is derived from an EMBL/GenBank/DDBJ whole genome shotgun (WGS) entry which is preliminary data.</text>
</comment>
<feature type="compositionally biased region" description="Pro residues" evidence="4">
    <location>
        <begin position="255"/>
        <end position="275"/>
    </location>
</feature>
<dbReference type="SMART" id="SM00033">
    <property type="entry name" value="CH"/>
    <property type="match status" value="2"/>
</dbReference>
<protein>
    <recommendedName>
        <fullName evidence="5">Calponin-homology (CH) domain-containing protein</fullName>
    </recommendedName>
</protein>
<dbReference type="GO" id="GO:0051015">
    <property type="term" value="F:actin filament binding"/>
    <property type="evidence" value="ECO:0007669"/>
    <property type="project" value="InterPro"/>
</dbReference>
<proteinExistence type="inferred from homology"/>
<feature type="repeat" description="Filamin" evidence="3">
    <location>
        <begin position="257"/>
        <end position="363"/>
    </location>
</feature>
<reference evidence="6" key="1">
    <citation type="journal article" date="2023" name="Mol. Biol. Evol.">
        <title>Third-Generation Sequencing Reveals the Adaptive Role of the Epigenome in Three Deep-Sea Polychaetes.</title>
        <authorList>
            <person name="Perez M."/>
            <person name="Aroh O."/>
            <person name="Sun Y."/>
            <person name="Lan Y."/>
            <person name="Juniper S.K."/>
            <person name="Young C.R."/>
            <person name="Angers B."/>
            <person name="Qian P.Y."/>
        </authorList>
    </citation>
    <scope>NUCLEOTIDE SEQUENCE</scope>
    <source>
        <strain evidence="6">R07B-5</strain>
    </source>
</reference>
<dbReference type="InterPro" id="IPR044801">
    <property type="entry name" value="Filamin"/>
</dbReference>
<feature type="repeat" description="Filamin" evidence="3">
    <location>
        <begin position="361"/>
        <end position="454"/>
    </location>
</feature>
<feature type="repeat" description="Filamin" evidence="3">
    <location>
        <begin position="452"/>
        <end position="546"/>
    </location>
</feature>
<evidence type="ECO:0000259" key="5">
    <source>
        <dbReference type="PROSITE" id="PS50021"/>
    </source>
</evidence>
<evidence type="ECO:0000256" key="1">
    <source>
        <dbReference type="ARBA" id="ARBA00009238"/>
    </source>
</evidence>
<keyword evidence="7" id="KW-1185">Reference proteome</keyword>
<dbReference type="AlphaFoldDB" id="A0AAD9P9L6"/>
<dbReference type="InterPro" id="IPR001715">
    <property type="entry name" value="CH_dom"/>
</dbReference>
<dbReference type="SUPFAM" id="SSF47576">
    <property type="entry name" value="Calponin-homology domain, CH-domain"/>
    <property type="match status" value="2"/>
</dbReference>
<feature type="domain" description="Calponin-homology (CH)" evidence="5">
    <location>
        <begin position="17"/>
        <end position="121"/>
    </location>
</feature>
<evidence type="ECO:0000256" key="3">
    <source>
        <dbReference type="PROSITE-ProRule" id="PRU00087"/>
    </source>
</evidence>